<dbReference type="GO" id="GO:0003676">
    <property type="term" value="F:nucleic acid binding"/>
    <property type="evidence" value="ECO:0007669"/>
    <property type="project" value="InterPro"/>
</dbReference>
<dbReference type="GeneTree" id="ENSGT01140000282498"/>
<name>A0AAZ3NY09_ONCTS</name>
<sequence>MFHRATGKIFCGQMKLKLSCLEGTQNTMCGEKRHSTPASKPHPNCKVWWRECHSLGQLAIINRKMNSQVYQDIFQENVHQLNLNRSWVMQQDNDPKHRSKSTTEGQQQKKICLLEWLSQSPDLSPIEMLWHDLKRTVHTRHPKNIADLKQFCKEEWSKIPPDHCAGLIRNHRKLWLRLLLPKEGQPVIKSKGSHPFPPCTVNVYMVCSIKT</sequence>
<feature type="domain" description="Tc1-like transposase DDE" evidence="1">
    <location>
        <begin position="59"/>
        <end position="148"/>
    </location>
</feature>
<dbReference type="InterPro" id="IPR038717">
    <property type="entry name" value="Tc1-like_DDE_dom"/>
</dbReference>
<proteinExistence type="predicted"/>
<organism evidence="2 3">
    <name type="scientific">Oncorhynchus tshawytscha</name>
    <name type="common">Chinook salmon</name>
    <name type="synonym">Salmo tshawytscha</name>
    <dbReference type="NCBI Taxonomy" id="74940"/>
    <lineage>
        <taxon>Eukaryota</taxon>
        <taxon>Metazoa</taxon>
        <taxon>Chordata</taxon>
        <taxon>Craniata</taxon>
        <taxon>Vertebrata</taxon>
        <taxon>Euteleostomi</taxon>
        <taxon>Actinopterygii</taxon>
        <taxon>Neopterygii</taxon>
        <taxon>Teleostei</taxon>
        <taxon>Protacanthopterygii</taxon>
        <taxon>Salmoniformes</taxon>
        <taxon>Salmonidae</taxon>
        <taxon>Salmoninae</taxon>
        <taxon>Oncorhynchus</taxon>
    </lineage>
</organism>
<accession>A0AAZ3NY09</accession>
<keyword evidence="3" id="KW-1185">Reference proteome</keyword>
<protein>
    <recommendedName>
        <fullName evidence="1">Tc1-like transposase DDE domain-containing protein</fullName>
    </recommendedName>
</protein>
<evidence type="ECO:0000259" key="1">
    <source>
        <dbReference type="Pfam" id="PF13358"/>
    </source>
</evidence>
<dbReference type="Ensembl" id="ENSOTST00005180496.1">
    <property type="protein sequence ID" value="ENSOTSP00005109151.1"/>
    <property type="gene ID" value="ENSOTSG00005058395.1"/>
</dbReference>
<dbReference type="Proteomes" id="UP000694402">
    <property type="component" value="Unassembled WGS sequence"/>
</dbReference>
<reference evidence="2" key="2">
    <citation type="submission" date="2025-08" db="UniProtKB">
        <authorList>
            <consortium name="Ensembl"/>
        </authorList>
    </citation>
    <scope>IDENTIFICATION</scope>
</reference>
<dbReference type="AlphaFoldDB" id="A0AAZ3NY09"/>
<dbReference type="InterPro" id="IPR036397">
    <property type="entry name" value="RNaseH_sf"/>
</dbReference>
<evidence type="ECO:0000313" key="3">
    <source>
        <dbReference type="Proteomes" id="UP000694402"/>
    </source>
</evidence>
<dbReference type="Pfam" id="PF13358">
    <property type="entry name" value="DDE_3"/>
    <property type="match status" value="1"/>
</dbReference>
<reference evidence="3" key="1">
    <citation type="journal article" date="2018" name="PLoS ONE">
        <title>Chinook salmon (Oncorhynchus tshawytscha) genome and transcriptome.</title>
        <authorList>
            <person name="Christensen K.A."/>
            <person name="Leong J.S."/>
            <person name="Sakhrani D."/>
            <person name="Biagi C.A."/>
            <person name="Minkley D.R."/>
            <person name="Withler R.E."/>
            <person name="Rondeau E.B."/>
            <person name="Koop B.F."/>
            <person name="Devlin R.H."/>
        </authorList>
    </citation>
    <scope>NUCLEOTIDE SEQUENCE [LARGE SCALE GENOMIC DNA]</scope>
</reference>
<reference evidence="2" key="3">
    <citation type="submission" date="2025-09" db="UniProtKB">
        <authorList>
            <consortium name="Ensembl"/>
        </authorList>
    </citation>
    <scope>IDENTIFICATION</scope>
</reference>
<evidence type="ECO:0000313" key="2">
    <source>
        <dbReference type="Ensembl" id="ENSOTSP00005109151.1"/>
    </source>
</evidence>
<dbReference type="Gene3D" id="3.30.420.10">
    <property type="entry name" value="Ribonuclease H-like superfamily/Ribonuclease H"/>
    <property type="match status" value="1"/>
</dbReference>